<protein>
    <submittedName>
        <fullName evidence="5">B-cell receptor-associated protein 31-like-domain-containing protein</fullName>
    </submittedName>
</protein>
<dbReference type="InterPro" id="IPR041672">
    <property type="entry name" value="Bap31/Bap29_C"/>
</dbReference>
<proteinExistence type="predicted"/>
<feature type="transmembrane region" description="Helical" evidence="2">
    <location>
        <begin position="7"/>
        <end position="28"/>
    </location>
</feature>
<keyword evidence="2" id="KW-0472">Membrane</keyword>
<feature type="coiled-coil region" evidence="1">
    <location>
        <begin position="113"/>
        <end position="151"/>
    </location>
</feature>
<keyword evidence="1" id="KW-0175">Coiled coil</keyword>
<feature type="domain" description="BAP29/BAP31 transmembrane" evidence="3">
    <location>
        <begin position="1"/>
        <end position="84"/>
    </location>
</feature>
<evidence type="ECO:0000256" key="2">
    <source>
        <dbReference type="SAM" id="Phobius"/>
    </source>
</evidence>
<feature type="domain" description="Bap31/Bap29 cytoplasmic coiled-coil" evidence="4">
    <location>
        <begin position="118"/>
        <end position="159"/>
    </location>
</feature>
<dbReference type="Pfam" id="PF18035">
    <property type="entry name" value="Bap31_Bap29_C"/>
    <property type="match status" value="1"/>
</dbReference>
<evidence type="ECO:0000313" key="5">
    <source>
        <dbReference type="EMBL" id="KAI0299040.1"/>
    </source>
</evidence>
<comment type="caution">
    <text evidence="5">The sequence shown here is derived from an EMBL/GenBank/DDBJ whole genome shotgun (WGS) entry which is preliminary data.</text>
</comment>
<name>A0AAD4M2L0_9AGAM</name>
<accession>A0AAD4M2L0</accession>
<sequence length="168" mass="19162">MTIYYSLTFLLLASEMATFCVFVAPLPFKVRRRLFRFLSESPVIAKVAYGLKISFIFIAILFVDALQRMLRITAEVEIAKSGQGIQDDLIQTQDEYAKLKNATASNSRDILAAGDQTKEIQRLKKDLDTLKEQARSQAAEYDRLADQYNKEQVNPLQTSAWIKKAYIL</sequence>
<dbReference type="EMBL" id="WTXG01000025">
    <property type="protein sequence ID" value="KAI0299040.1"/>
    <property type="molecule type" value="Genomic_DNA"/>
</dbReference>
<keyword evidence="2" id="KW-0812">Transmembrane</keyword>
<evidence type="ECO:0000259" key="4">
    <source>
        <dbReference type="Pfam" id="PF18035"/>
    </source>
</evidence>
<evidence type="ECO:0000256" key="1">
    <source>
        <dbReference type="SAM" id="Coils"/>
    </source>
</evidence>
<reference evidence="5" key="1">
    <citation type="journal article" date="2022" name="New Phytol.">
        <title>Evolutionary transition to the ectomycorrhizal habit in the genomes of a hyperdiverse lineage of mushroom-forming fungi.</title>
        <authorList>
            <person name="Looney B."/>
            <person name="Miyauchi S."/>
            <person name="Morin E."/>
            <person name="Drula E."/>
            <person name="Courty P.E."/>
            <person name="Kohler A."/>
            <person name="Kuo A."/>
            <person name="LaButti K."/>
            <person name="Pangilinan J."/>
            <person name="Lipzen A."/>
            <person name="Riley R."/>
            <person name="Andreopoulos W."/>
            <person name="He G."/>
            <person name="Johnson J."/>
            <person name="Nolan M."/>
            <person name="Tritt A."/>
            <person name="Barry K.W."/>
            <person name="Grigoriev I.V."/>
            <person name="Nagy L.G."/>
            <person name="Hibbett D."/>
            <person name="Henrissat B."/>
            <person name="Matheny P.B."/>
            <person name="Labbe J."/>
            <person name="Martin F.M."/>
        </authorList>
    </citation>
    <scope>NUCLEOTIDE SEQUENCE</scope>
    <source>
        <strain evidence="5">BPL690</strain>
    </source>
</reference>
<evidence type="ECO:0000259" key="3">
    <source>
        <dbReference type="Pfam" id="PF05529"/>
    </source>
</evidence>
<gene>
    <name evidence="5" type="ORF">B0F90DRAFT_659547</name>
</gene>
<keyword evidence="2" id="KW-1133">Transmembrane helix</keyword>
<evidence type="ECO:0000313" key="6">
    <source>
        <dbReference type="Proteomes" id="UP001203297"/>
    </source>
</evidence>
<dbReference type="Pfam" id="PF05529">
    <property type="entry name" value="Bap31"/>
    <property type="match status" value="1"/>
</dbReference>
<feature type="transmembrane region" description="Helical" evidence="2">
    <location>
        <begin position="48"/>
        <end position="66"/>
    </location>
</feature>
<dbReference type="InterPro" id="IPR040463">
    <property type="entry name" value="BAP29/BAP31_N"/>
</dbReference>
<organism evidence="5 6">
    <name type="scientific">Multifurca ochricompacta</name>
    <dbReference type="NCBI Taxonomy" id="376703"/>
    <lineage>
        <taxon>Eukaryota</taxon>
        <taxon>Fungi</taxon>
        <taxon>Dikarya</taxon>
        <taxon>Basidiomycota</taxon>
        <taxon>Agaricomycotina</taxon>
        <taxon>Agaricomycetes</taxon>
        <taxon>Russulales</taxon>
        <taxon>Russulaceae</taxon>
        <taxon>Multifurca</taxon>
    </lineage>
</organism>
<dbReference type="Proteomes" id="UP001203297">
    <property type="component" value="Unassembled WGS sequence"/>
</dbReference>
<keyword evidence="5" id="KW-0675">Receptor</keyword>
<keyword evidence="6" id="KW-1185">Reference proteome</keyword>
<dbReference type="AlphaFoldDB" id="A0AAD4M2L0"/>